<proteinExistence type="predicted"/>
<dbReference type="HOGENOM" id="CLU_1403571_0_0_1"/>
<protein>
    <recommendedName>
        <fullName evidence="3">F-box associated domain-containing protein</fullName>
    </recommendedName>
</protein>
<gene>
    <name evidence="1" type="ORF">CAEBREN_08878</name>
</gene>
<evidence type="ECO:0008006" key="3">
    <source>
        <dbReference type="Google" id="ProtNLM"/>
    </source>
</evidence>
<name>G0MNE3_CAEBE</name>
<evidence type="ECO:0000313" key="1">
    <source>
        <dbReference type="EMBL" id="EGT39077.1"/>
    </source>
</evidence>
<organism evidence="2">
    <name type="scientific">Caenorhabditis brenneri</name>
    <name type="common">Nematode worm</name>
    <dbReference type="NCBI Taxonomy" id="135651"/>
    <lineage>
        <taxon>Eukaryota</taxon>
        <taxon>Metazoa</taxon>
        <taxon>Ecdysozoa</taxon>
        <taxon>Nematoda</taxon>
        <taxon>Chromadorea</taxon>
        <taxon>Rhabditida</taxon>
        <taxon>Rhabditina</taxon>
        <taxon>Rhabditomorpha</taxon>
        <taxon>Rhabditoidea</taxon>
        <taxon>Rhabditidae</taxon>
        <taxon>Peloderinae</taxon>
        <taxon>Caenorhabditis</taxon>
    </lineage>
</organism>
<accession>G0MNE3</accession>
<dbReference type="InParanoid" id="G0MNE3"/>
<evidence type="ECO:0000313" key="2">
    <source>
        <dbReference type="Proteomes" id="UP000008068"/>
    </source>
</evidence>
<dbReference type="Proteomes" id="UP000008068">
    <property type="component" value="Unassembled WGS sequence"/>
</dbReference>
<dbReference type="PANTHER" id="PTHR21503">
    <property type="entry name" value="F-BOX-CONTAINING HYPOTHETICAL PROTEIN C.ELEGANS"/>
    <property type="match status" value="1"/>
</dbReference>
<reference evidence="2" key="1">
    <citation type="submission" date="2011-07" db="EMBL/GenBank/DDBJ databases">
        <authorList>
            <consortium name="Caenorhabditis brenneri Sequencing and Analysis Consortium"/>
            <person name="Wilson R.K."/>
        </authorList>
    </citation>
    <scope>NUCLEOTIDE SEQUENCE [LARGE SCALE GENOMIC DNA]</scope>
    <source>
        <strain evidence="2">PB2801</strain>
    </source>
</reference>
<dbReference type="EMBL" id="GL379804">
    <property type="protein sequence ID" value="EGT39077.1"/>
    <property type="molecule type" value="Genomic_DNA"/>
</dbReference>
<dbReference type="PANTHER" id="PTHR21503:SF8">
    <property type="entry name" value="F-BOX ASSOCIATED DOMAIN-CONTAINING PROTEIN-RELATED"/>
    <property type="match status" value="1"/>
</dbReference>
<dbReference type="eggNOG" id="ENOG502TK1P">
    <property type="taxonomic scope" value="Eukaryota"/>
</dbReference>
<keyword evidence="2" id="KW-1185">Reference proteome</keyword>
<sequence>MITHSEETEAQDFEDYFDAIGNQDFVEMLHRGFNRPINPNSKFFSTNILIVKSSNRDAIYMLEHFKGEEAVFSADNFQSGNIIGLLKKWKKREYNNNLEKLQINTRLNPRLVFEEYARELNIKRLPNSIAPPIVQLTQNFYRTYKQLDPLEVTIPTYITRDDGIVGLLSVTPEKLVFSVKRITEKEMLETNSIA</sequence>
<dbReference type="AlphaFoldDB" id="G0MNE3"/>